<evidence type="ECO:0000256" key="2">
    <source>
        <dbReference type="ARBA" id="ARBA00023125"/>
    </source>
</evidence>
<proteinExistence type="predicted"/>
<dbReference type="AlphaFoldDB" id="A0A7W7YNE8"/>
<dbReference type="InterPro" id="IPR018062">
    <property type="entry name" value="HTH_AraC-typ_CS"/>
</dbReference>
<feature type="domain" description="HTH araC/xylS-type" evidence="4">
    <location>
        <begin position="188"/>
        <end position="287"/>
    </location>
</feature>
<protein>
    <submittedName>
        <fullName evidence="5">AraC-like DNA-binding protein</fullName>
    </submittedName>
</protein>
<evidence type="ECO:0000256" key="1">
    <source>
        <dbReference type="ARBA" id="ARBA00023015"/>
    </source>
</evidence>
<dbReference type="PANTHER" id="PTHR43280">
    <property type="entry name" value="ARAC-FAMILY TRANSCRIPTIONAL REGULATOR"/>
    <property type="match status" value="1"/>
</dbReference>
<sequence length="293" mass="33823">MPHSPLLPAALWQGITCEWLWVYHGIAPRVLMWSQEITVPAGLFFVESGGVKIRVGKIETEVPEGYAFFSAPGLRQQWFQPKTRLLSVGFRSLWPEGLPVYLTGLNSALPTEEIKDLHLATRRLFREIHGQQKRVSYAKATEVADRELKDWAMQEAAFRTWFAHYVRTLDQQGIKPMNRPGAGDRRLQHLHRWLQAAPLNRPLDLEEAAQRVNLTSRRVHELLKQELGMTAQRYQERRRLELARQRLTHEDTALKEIAFALGFRHPPHFTAWFRRHAGMTPTAFREGLGLEGA</sequence>
<keyword evidence="1" id="KW-0805">Transcription regulation</keyword>
<keyword evidence="2 5" id="KW-0238">DNA-binding</keyword>
<evidence type="ECO:0000313" key="6">
    <source>
        <dbReference type="Proteomes" id="UP000534294"/>
    </source>
</evidence>
<dbReference type="InterPro" id="IPR018060">
    <property type="entry name" value="HTH_AraC"/>
</dbReference>
<dbReference type="SMART" id="SM00342">
    <property type="entry name" value="HTH_ARAC"/>
    <property type="match status" value="1"/>
</dbReference>
<evidence type="ECO:0000313" key="5">
    <source>
        <dbReference type="EMBL" id="MBB5039398.1"/>
    </source>
</evidence>
<name>A0A7W7YNE8_9BACT</name>
<organism evidence="5 6">
    <name type="scientific">Prosthecobacter dejongeii</name>
    <dbReference type="NCBI Taxonomy" id="48465"/>
    <lineage>
        <taxon>Bacteria</taxon>
        <taxon>Pseudomonadati</taxon>
        <taxon>Verrucomicrobiota</taxon>
        <taxon>Verrucomicrobiia</taxon>
        <taxon>Verrucomicrobiales</taxon>
        <taxon>Verrucomicrobiaceae</taxon>
        <taxon>Prosthecobacter</taxon>
    </lineage>
</organism>
<reference evidence="5 6" key="1">
    <citation type="submission" date="2020-08" db="EMBL/GenBank/DDBJ databases">
        <title>Genomic Encyclopedia of Type Strains, Phase IV (KMG-IV): sequencing the most valuable type-strain genomes for metagenomic binning, comparative biology and taxonomic classification.</title>
        <authorList>
            <person name="Goeker M."/>
        </authorList>
    </citation>
    <scope>NUCLEOTIDE SEQUENCE [LARGE SCALE GENOMIC DNA]</scope>
    <source>
        <strain evidence="5 6">DSM 12251</strain>
    </source>
</reference>
<gene>
    <name evidence="5" type="ORF">HNQ64_003670</name>
</gene>
<dbReference type="SUPFAM" id="SSF46689">
    <property type="entry name" value="Homeodomain-like"/>
    <property type="match status" value="1"/>
</dbReference>
<keyword evidence="6" id="KW-1185">Reference proteome</keyword>
<dbReference type="Pfam" id="PF12833">
    <property type="entry name" value="HTH_18"/>
    <property type="match status" value="1"/>
</dbReference>
<dbReference type="GO" id="GO:0003700">
    <property type="term" value="F:DNA-binding transcription factor activity"/>
    <property type="evidence" value="ECO:0007669"/>
    <property type="project" value="InterPro"/>
</dbReference>
<dbReference type="InterPro" id="IPR009057">
    <property type="entry name" value="Homeodomain-like_sf"/>
</dbReference>
<dbReference type="RefSeq" id="WP_184211138.1">
    <property type="nucleotide sequence ID" value="NZ_JACHIF010000008.1"/>
</dbReference>
<dbReference type="GO" id="GO:0043565">
    <property type="term" value="F:sequence-specific DNA binding"/>
    <property type="evidence" value="ECO:0007669"/>
    <property type="project" value="InterPro"/>
</dbReference>
<dbReference type="PANTHER" id="PTHR43280:SF2">
    <property type="entry name" value="HTH-TYPE TRANSCRIPTIONAL REGULATOR EXSA"/>
    <property type="match status" value="1"/>
</dbReference>
<comment type="caution">
    <text evidence="5">The sequence shown here is derived from an EMBL/GenBank/DDBJ whole genome shotgun (WGS) entry which is preliminary data.</text>
</comment>
<accession>A0A7W7YNE8</accession>
<dbReference type="EMBL" id="JACHIF010000008">
    <property type="protein sequence ID" value="MBB5039398.1"/>
    <property type="molecule type" value="Genomic_DNA"/>
</dbReference>
<dbReference type="PROSITE" id="PS00041">
    <property type="entry name" value="HTH_ARAC_FAMILY_1"/>
    <property type="match status" value="1"/>
</dbReference>
<dbReference type="PROSITE" id="PS01124">
    <property type="entry name" value="HTH_ARAC_FAMILY_2"/>
    <property type="match status" value="1"/>
</dbReference>
<evidence type="ECO:0000259" key="4">
    <source>
        <dbReference type="PROSITE" id="PS01124"/>
    </source>
</evidence>
<evidence type="ECO:0000256" key="3">
    <source>
        <dbReference type="ARBA" id="ARBA00023163"/>
    </source>
</evidence>
<dbReference type="Proteomes" id="UP000534294">
    <property type="component" value="Unassembled WGS sequence"/>
</dbReference>
<dbReference type="Gene3D" id="1.10.10.60">
    <property type="entry name" value="Homeodomain-like"/>
    <property type="match status" value="1"/>
</dbReference>
<keyword evidence="3" id="KW-0804">Transcription</keyword>